<proteinExistence type="predicted"/>
<dbReference type="Pfam" id="PF00561">
    <property type="entry name" value="Abhydrolase_1"/>
    <property type="match status" value="1"/>
</dbReference>
<organism evidence="2 3">
    <name type="scientific">Saprolegnia diclina (strain VS20)</name>
    <dbReference type="NCBI Taxonomy" id="1156394"/>
    <lineage>
        <taxon>Eukaryota</taxon>
        <taxon>Sar</taxon>
        <taxon>Stramenopiles</taxon>
        <taxon>Oomycota</taxon>
        <taxon>Saprolegniomycetes</taxon>
        <taxon>Saprolegniales</taxon>
        <taxon>Saprolegniaceae</taxon>
        <taxon>Saprolegnia</taxon>
    </lineage>
</organism>
<evidence type="ECO:0000313" key="2">
    <source>
        <dbReference type="EMBL" id="EQC39936.1"/>
    </source>
</evidence>
<evidence type="ECO:0000313" key="3">
    <source>
        <dbReference type="Proteomes" id="UP000030762"/>
    </source>
</evidence>
<dbReference type="PANTHER" id="PTHR43433:SF10">
    <property type="entry name" value="AB HYDROLASE-1 DOMAIN-CONTAINING PROTEIN"/>
    <property type="match status" value="1"/>
</dbReference>
<sequence>MTCALDAPHYNCVVTLPSGPRVSYAVDGDPSGQPVLCFLGMRGHRYFTYLYQGLARKHKIRLFGIDRPGYGLSDPLTTGDATPAPIAFAHRVAELVDVLGIGEFGLVGGSAGAMFALAIAANARLAPRIVSPVVLVAPWVGTNAAACPWLLKAASWLPQLAISRCVQLVLGSMNVSMTHLNGSHTVRILSNVEASADPLLMDELCVRINAEPNNVDDDVQLGLGKDPRGYGVPLPHVRVPIYVIHAELDALVPLQAAQELVAGVPVGVLKVVPGATHSLLPFDDDTMDHVFGRVGAKATFRRSSL</sequence>
<evidence type="ECO:0000259" key="1">
    <source>
        <dbReference type="Pfam" id="PF00561"/>
    </source>
</evidence>
<dbReference type="InParanoid" id="T0QZ16"/>
<accession>T0QZ16</accession>
<dbReference type="AlphaFoldDB" id="T0QZ16"/>
<dbReference type="Proteomes" id="UP000030762">
    <property type="component" value="Unassembled WGS sequence"/>
</dbReference>
<protein>
    <recommendedName>
        <fullName evidence="1">AB hydrolase-1 domain-containing protein</fullName>
    </recommendedName>
</protein>
<gene>
    <name evidence="2" type="ORF">SDRG_02592</name>
</gene>
<dbReference type="GeneID" id="19943319"/>
<dbReference type="InterPro" id="IPR029058">
    <property type="entry name" value="AB_hydrolase_fold"/>
</dbReference>
<dbReference type="InterPro" id="IPR000073">
    <property type="entry name" value="AB_hydrolase_1"/>
</dbReference>
<dbReference type="PANTHER" id="PTHR43433">
    <property type="entry name" value="HYDROLASE, ALPHA/BETA FOLD FAMILY PROTEIN"/>
    <property type="match status" value="1"/>
</dbReference>
<dbReference type="InterPro" id="IPR050471">
    <property type="entry name" value="AB_hydrolase"/>
</dbReference>
<keyword evidence="3" id="KW-1185">Reference proteome</keyword>
<dbReference type="VEuPathDB" id="FungiDB:SDRG_02592"/>
<dbReference type="RefSeq" id="XP_008606410.1">
    <property type="nucleotide sequence ID" value="XM_008608188.1"/>
</dbReference>
<dbReference type="SUPFAM" id="SSF53474">
    <property type="entry name" value="alpha/beta-Hydrolases"/>
    <property type="match status" value="1"/>
</dbReference>
<name>T0QZ16_SAPDV</name>
<dbReference type="Gene3D" id="3.40.50.1820">
    <property type="entry name" value="alpha/beta hydrolase"/>
    <property type="match status" value="1"/>
</dbReference>
<dbReference type="OrthoDB" id="435520at2759"/>
<feature type="domain" description="AB hydrolase-1" evidence="1">
    <location>
        <begin position="34"/>
        <end position="280"/>
    </location>
</feature>
<dbReference type="EMBL" id="JH767137">
    <property type="protein sequence ID" value="EQC39936.1"/>
    <property type="molecule type" value="Genomic_DNA"/>
</dbReference>
<reference evidence="2 3" key="1">
    <citation type="submission" date="2012-04" db="EMBL/GenBank/DDBJ databases">
        <title>The Genome Sequence of Saprolegnia declina VS20.</title>
        <authorList>
            <consortium name="The Broad Institute Genome Sequencing Platform"/>
            <person name="Russ C."/>
            <person name="Nusbaum C."/>
            <person name="Tyler B."/>
            <person name="van West P."/>
            <person name="Dieguez-Uribeondo J."/>
            <person name="de Bruijn I."/>
            <person name="Tripathy S."/>
            <person name="Jiang R."/>
            <person name="Young S.K."/>
            <person name="Zeng Q."/>
            <person name="Gargeya S."/>
            <person name="Fitzgerald M."/>
            <person name="Haas B."/>
            <person name="Abouelleil A."/>
            <person name="Alvarado L."/>
            <person name="Arachchi H.M."/>
            <person name="Berlin A."/>
            <person name="Chapman S.B."/>
            <person name="Goldberg J."/>
            <person name="Griggs A."/>
            <person name="Gujja S."/>
            <person name="Hansen M."/>
            <person name="Howarth C."/>
            <person name="Imamovic A."/>
            <person name="Larimer J."/>
            <person name="McCowen C."/>
            <person name="Montmayeur A."/>
            <person name="Murphy C."/>
            <person name="Neiman D."/>
            <person name="Pearson M."/>
            <person name="Priest M."/>
            <person name="Roberts A."/>
            <person name="Saif S."/>
            <person name="Shea T."/>
            <person name="Sisk P."/>
            <person name="Sykes S."/>
            <person name="Wortman J."/>
            <person name="Nusbaum C."/>
            <person name="Birren B."/>
        </authorList>
    </citation>
    <scope>NUCLEOTIDE SEQUENCE [LARGE SCALE GENOMIC DNA]</scope>
    <source>
        <strain evidence="2 3">VS20</strain>
    </source>
</reference>